<evidence type="ECO:0000256" key="1">
    <source>
        <dbReference type="SAM" id="Phobius"/>
    </source>
</evidence>
<keyword evidence="1" id="KW-0472">Membrane</keyword>
<organism evidence="2 3">
    <name type="scientific">Sphingomonas panacis</name>
    <dbReference type="NCBI Taxonomy" id="1560345"/>
    <lineage>
        <taxon>Bacteria</taxon>
        <taxon>Pseudomonadati</taxon>
        <taxon>Pseudomonadota</taxon>
        <taxon>Alphaproteobacteria</taxon>
        <taxon>Sphingomonadales</taxon>
        <taxon>Sphingomonadaceae</taxon>
        <taxon>Sphingomonas</taxon>
    </lineage>
</organism>
<geneLocation type="plasmid" evidence="3"/>
<dbReference type="Proteomes" id="UP000094256">
    <property type="component" value="Plasmid unnamed"/>
</dbReference>
<keyword evidence="1" id="KW-1133">Transmembrane helix</keyword>
<name>A0A1B3ZIJ8_9SPHN</name>
<keyword evidence="3" id="KW-1185">Reference proteome</keyword>
<evidence type="ECO:0000313" key="3">
    <source>
        <dbReference type="Proteomes" id="UP000094256"/>
    </source>
</evidence>
<proteinExistence type="predicted"/>
<dbReference type="KEGG" id="span:AWL63_24195"/>
<dbReference type="AlphaFoldDB" id="A0A1B3ZIJ8"/>
<dbReference type="OrthoDB" id="7409737at2"/>
<keyword evidence="1" id="KW-0812">Transmembrane</keyword>
<gene>
    <name evidence="2" type="ORF">AWL63_24195</name>
</gene>
<evidence type="ECO:0000313" key="2">
    <source>
        <dbReference type="EMBL" id="AOH87257.1"/>
    </source>
</evidence>
<dbReference type="RefSeq" id="WP_069207820.1">
    <property type="nucleotide sequence ID" value="NZ_CP014169.1"/>
</dbReference>
<accession>A0A1B3ZIJ8</accession>
<sequence length="89" mass="9740">MPLWLDLLRTPMAAPETGSLRRLRLTWQGLCLATALAVGFFRPMRQALGQRAPILAAVLLLATAISTVIYVARKQRADKAYLETSGSAE</sequence>
<keyword evidence="2" id="KW-0614">Plasmid</keyword>
<protein>
    <submittedName>
        <fullName evidence="2">Uncharacterized protein</fullName>
    </submittedName>
</protein>
<feature type="transmembrane region" description="Helical" evidence="1">
    <location>
        <begin position="54"/>
        <end position="72"/>
    </location>
</feature>
<dbReference type="EMBL" id="CP014169">
    <property type="protein sequence ID" value="AOH87257.1"/>
    <property type="molecule type" value="Genomic_DNA"/>
</dbReference>
<reference evidence="2 3" key="1">
    <citation type="submission" date="2016-01" db="EMBL/GenBank/DDBJ databases">
        <title>Complete genome and mega plasmid sequence of Sphingomonas panacis DCY99 elicits systemic resistance in rice to Xanthomonas oryzae.</title>
        <authorList>
            <person name="Kim Y.J."/>
            <person name="Yang D.C."/>
            <person name="Sing P."/>
        </authorList>
    </citation>
    <scope>NUCLEOTIDE SEQUENCE [LARGE SCALE GENOMIC DNA]</scope>
    <source>
        <strain evidence="2 3">DCY99</strain>
        <plasmid evidence="3">Plasmid</plasmid>
    </source>
</reference>